<dbReference type="PROSITE" id="PS00680">
    <property type="entry name" value="MAP_1"/>
    <property type="match status" value="1"/>
</dbReference>
<sequence length="322" mass="35195">MTRLSVSLQVIQLQLCTINIVKTFKRYLGISSFLWGLQRKHNIVLPGKVSPTLEVPDSIFKPQYVTQKLSVTKAPPDAEVKSPKQIEGMRKTCSIAASLLKFAGSLIKVGMTTDELDKAVHAECLSKGAYPSPLLYQGYPKSICTSVNNVVCHGIPDDRRLLDGDIICVDITVFYDGYHGDTSATFLVGSVAGEMCHLVEVARQCRDAGIAVCRPKARFSEIGWAVSNCAESAGYSVVPEFCGHGIGEYFHGPPDIIHVAYDDDAEMEEGMTFTIEPIICMGSPEIRILQDGWTAVTTDNSWSAQFEHTVLVTRSGVEVLTT</sequence>
<dbReference type="HAMAP" id="MF_01974">
    <property type="entry name" value="MetAP_1"/>
    <property type="match status" value="1"/>
</dbReference>
<comment type="catalytic activity">
    <reaction evidence="5 6">
        <text>Release of N-terminal amino acids, preferentially methionine, from peptides and arylamides.</text>
        <dbReference type="EC" id="3.4.11.18"/>
    </reaction>
</comment>
<evidence type="ECO:0000256" key="4">
    <source>
        <dbReference type="ARBA" id="ARBA00022801"/>
    </source>
</evidence>
<dbReference type="STRING" id="400727.A0A2T7NGG5"/>
<dbReference type="EC" id="3.4.11.18" evidence="6"/>
<dbReference type="InterPro" id="IPR001714">
    <property type="entry name" value="Pept_M24_MAP"/>
</dbReference>
<feature type="binding site" evidence="5">
    <location>
        <position position="251"/>
    </location>
    <ligand>
        <name>substrate</name>
    </ligand>
</feature>
<protein>
    <recommendedName>
        <fullName evidence="6">Methionine aminopeptidase</fullName>
        <ecNumber evidence="6">3.4.11.18</ecNumber>
    </recommendedName>
</protein>
<comment type="cofactor">
    <cofactor evidence="5">
        <name>Co(2+)</name>
        <dbReference type="ChEBI" id="CHEBI:48828"/>
    </cofactor>
    <cofactor evidence="5">
        <name>Zn(2+)</name>
        <dbReference type="ChEBI" id="CHEBI:29105"/>
    </cofactor>
    <cofactor evidence="5">
        <name>Mn(2+)</name>
        <dbReference type="ChEBI" id="CHEBI:29035"/>
    </cofactor>
    <cofactor evidence="5">
        <name>Fe(2+)</name>
        <dbReference type="ChEBI" id="CHEBI:29033"/>
    </cofactor>
    <text evidence="5">Binds 2 divalent metal cations per subunit. Has a high-affinity and a low affinity metal-binding site. The true nature of the physiological cofactor is under debate. The enzyme is active with cobalt, zinc, manganese or divalent iron ions. Most likely, methionine aminopeptidases function as mononuclear Fe(2+)-metalloproteases under physiological conditions, and the catalytically relevant metal-binding site has been assigned to the histidine-containing high-affinity site.</text>
</comment>
<organism evidence="8 9">
    <name type="scientific">Pomacea canaliculata</name>
    <name type="common">Golden apple snail</name>
    <dbReference type="NCBI Taxonomy" id="400727"/>
    <lineage>
        <taxon>Eukaryota</taxon>
        <taxon>Metazoa</taxon>
        <taxon>Spiralia</taxon>
        <taxon>Lophotrochozoa</taxon>
        <taxon>Mollusca</taxon>
        <taxon>Gastropoda</taxon>
        <taxon>Caenogastropoda</taxon>
        <taxon>Architaenioglossa</taxon>
        <taxon>Ampullarioidea</taxon>
        <taxon>Ampullariidae</taxon>
        <taxon>Pomacea</taxon>
    </lineage>
</organism>
<dbReference type="InterPro" id="IPR000994">
    <property type="entry name" value="Pept_M24"/>
</dbReference>
<comment type="similarity">
    <text evidence="5">Belongs to the peptidase M24A family. Methionine aminopeptidase type 1 subfamily.</text>
</comment>
<feature type="binding site" evidence="5">
    <location>
        <position position="276"/>
    </location>
    <ligand>
        <name>a divalent metal cation</name>
        <dbReference type="ChEBI" id="CHEBI:60240"/>
        <label>2</label>
        <note>catalytic</note>
    </ligand>
</feature>
<feature type="binding site" evidence="5">
    <location>
        <position position="181"/>
    </location>
    <ligand>
        <name>a divalent metal cation</name>
        <dbReference type="ChEBI" id="CHEBI:60240"/>
        <label>1</label>
    </ligand>
</feature>
<keyword evidence="9" id="KW-1185">Reference proteome</keyword>
<dbReference type="PRINTS" id="PR00599">
    <property type="entry name" value="MAPEPTIDASE"/>
</dbReference>
<accession>A0A2T7NGG5</accession>
<dbReference type="AlphaFoldDB" id="A0A2T7NGG5"/>
<dbReference type="PANTHER" id="PTHR43330:SF8">
    <property type="entry name" value="METHIONINE AMINOPEPTIDASE 1D, MITOCHONDRIAL"/>
    <property type="match status" value="1"/>
</dbReference>
<proteinExistence type="inferred from homology"/>
<evidence type="ECO:0000256" key="5">
    <source>
        <dbReference type="HAMAP-Rule" id="MF_03174"/>
    </source>
</evidence>
<comment type="caution">
    <text evidence="8">The sequence shown here is derived from an EMBL/GenBank/DDBJ whole genome shotgun (WGS) entry which is preliminary data.</text>
</comment>
<dbReference type="GO" id="GO:0070006">
    <property type="term" value="F:metalloaminopeptidase activity"/>
    <property type="evidence" value="ECO:0007669"/>
    <property type="project" value="UniProtKB-UniRule"/>
</dbReference>
<dbReference type="InterPro" id="IPR036005">
    <property type="entry name" value="Creatinase/aminopeptidase-like"/>
</dbReference>
<dbReference type="InterPro" id="IPR002467">
    <property type="entry name" value="Pept_M24A_MAP1"/>
</dbReference>
<reference evidence="8 9" key="1">
    <citation type="submission" date="2018-04" db="EMBL/GenBank/DDBJ databases">
        <title>The genome of golden apple snail Pomacea canaliculata provides insight into stress tolerance and invasive adaptation.</title>
        <authorList>
            <person name="Liu C."/>
            <person name="Liu B."/>
            <person name="Ren Y."/>
            <person name="Zhang Y."/>
            <person name="Wang H."/>
            <person name="Li S."/>
            <person name="Jiang F."/>
            <person name="Yin L."/>
            <person name="Zhang G."/>
            <person name="Qian W."/>
            <person name="Fan W."/>
        </authorList>
    </citation>
    <scope>NUCLEOTIDE SEQUENCE [LARGE SCALE GENOMIC DNA]</scope>
    <source>
        <strain evidence="8">SZHN2017</strain>
        <tissue evidence="8">Muscle</tissue>
    </source>
</reference>
<name>A0A2T7NGG5_POMCA</name>
<dbReference type="EMBL" id="PZQS01000013">
    <property type="protein sequence ID" value="PVD20232.1"/>
    <property type="molecule type" value="Genomic_DNA"/>
</dbReference>
<dbReference type="OrthoDB" id="3209743at2759"/>
<dbReference type="CDD" id="cd01086">
    <property type="entry name" value="MetAP1"/>
    <property type="match status" value="1"/>
</dbReference>
<dbReference type="SUPFAM" id="SSF55920">
    <property type="entry name" value="Creatinase/aminopeptidase"/>
    <property type="match status" value="1"/>
</dbReference>
<dbReference type="OMA" id="SSKMYVM"/>
<feature type="binding site" evidence="5">
    <location>
        <position position="244"/>
    </location>
    <ligand>
        <name>a divalent metal cation</name>
        <dbReference type="ChEBI" id="CHEBI:60240"/>
        <label>2</label>
        <note>catalytic</note>
    </ligand>
</feature>
<dbReference type="GO" id="GO:0046872">
    <property type="term" value="F:metal ion binding"/>
    <property type="evidence" value="ECO:0007669"/>
    <property type="project" value="UniProtKB-UniRule"/>
</dbReference>
<evidence type="ECO:0000313" key="9">
    <source>
        <dbReference type="Proteomes" id="UP000245119"/>
    </source>
</evidence>
<evidence type="ECO:0000313" key="8">
    <source>
        <dbReference type="EMBL" id="PVD20232.1"/>
    </source>
</evidence>
<evidence type="ECO:0000256" key="1">
    <source>
        <dbReference type="ARBA" id="ARBA00022438"/>
    </source>
</evidence>
<keyword evidence="4 5" id="KW-0378">Hydrolase</keyword>
<gene>
    <name evidence="8" type="ORF">C0Q70_20728</name>
</gene>
<dbReference type="PANTHER" id="PTHR43330">
    <property type="entry name" value="METHIONINE AMINOPEPTIDASE"/>
    <property type="match status" value="1"/>
</dbReference>
<dbReference type="Gene3D" id="3.90.230.10">
    <property type="entry name" value="Creatinase/methionine aminopeptidase superfamily"/>
    <property type="match status" value="1"/>
</dbReference>
<evidence type="ECO:0000256" key="6">
    <source>
        <dbReference type="RuleBase" id="RU003653"/>
    </source>
</evidence>
<feature type="binding site" evidence="5">
    <location>
        <position position="307"/>
    </location>
    <ligand>
        <name>a divalent metal cation</name>
        <dbReference type="ChEBI" id="CHEBI:60240"/>
        <label>1</label>
    </ligand>
</feature>
<comment type="function">
    <text evidence="6">Cotranslationally removes the N-terminal methionine from nascent proteins. The N-terminal methionine is often cleaved when the second residue in the primary sequence is small and uncharged (Met-Ala-, Cys, Gly, Pro, Ser, Thr, or Val).</text>
</comment>
<keyword evidence="2 5" id="KW-0645">Protease</keyword>
<dbReference type="NCBIfam" id="TIGR00500">
    <property type="entry name" value="met_pdase_I"/>
    <property type="match status" value="1"/>
</dbReference>
<dbReference type="Pfam" id="PF00557">
    <property type="entry name" value="Peptidase_M24"/>
    <property type="match status" value="1"/>
</dbReference>
<feature type="binding site" evidence="5">
    <location>
        <position position="170"/>
    </location>
    <ligand>
        <name>a divalent metal cation</name>
        <dbReference type="ChEBI" id="CHEBI:60240"/>
        <label>1</label>
    </ligand>
</feature>
<dbReference type="Proteomes" id="UP000245119">
    <property type="component" value="Linkage Group LG13"/>
</dbReference>
<feature type="binding site" evidence="5">
    <location>
        <position position="153"/>
    </location>
    <ligand>
        <name>substrate</name>
    </ligand>
</feature>
<evidence type="ECO:0000256" key="2">
    <source>
        <dbReference type="ARBA" id="ARBA00022670"/>
    </source>
</evidence>
<feature type="binding site" evidence="5">
    <location>
        <position position="307"/>
    </location>
    <ligand>
        <name>a divalent metal cation</name>
        <dbReference type="ChEBI" id="CHEBI:60240"/>
        <label>2</label>
        <note>catalytic</note>
    </ligand>
</feature>
<keyword evidence="1 5" id="KW-0031">Aminopeptidase</keyword>
<feature type="binding site" evidence="5">
    <location>
        <position position="181"/>
    </location>
    <ligand>
        <name>a divalent metal cation</name>
        <dbReference type="ChEBI" id="CHEBI:60240"/>
        <label>2</label>
        <note>catalytic</note>
    </ligand>
</feature>
<evidence type="ECO:0000259" key="7">
    <source>
        <dbReference type="Pfam" id="PF00557"/>
    </source>
</evidence>
<feature type="domain" description="Peptidase M24" evidence="7">
    <location>
        <begin position="87"/>
        <end position="313"/>
    </location>
</feature>
<dbReference type="GO" id="GO:0004239">
    <property type="term" value="F:initiator methionyl aminopeptidase activity"/>
    <property type="evidence" value="ECO:0007669"/>
    <property type="project" value="UniProtKB-UniRule"/>
</dbReference>
<keyword evidence="3 5" id="KW-0479">Metal-binding</keyword>
<evidence type="ECO:0000256" key="3">
    <source>
        <dbReference type="ARBA" id="ARBA00022723"/>
    </source>
</evidence>
<dbReference type="GO" id="GO:0006508">
    <property type="term" value="P:proteolysis"/>
    <property type="evidence" value="ECO:0007669"/>
    <property type="project" value="UniProtKB-KW"/>
</dbReference>